<gene>
    <name evidence="1" type="ORF">MJO28_003579</name>
</gene>
<reference evidence="2" key="2">
    <citation type="journal article" date="2018" name="Mol. Plant Microbe Interact.">
        <title>Genome sequence resources for the wheat stripe rust pathogen (Puccinia striiformis f. sp. tritici) and the barley stripe rust pathogen (Puccinia striiformis f. sp. hordei).</title>
        <authorList>
            <person name="Xia C."/>
            <person name="Wang M."/>
            <person name="Yin C."/>
            <person name="Cornejo O.E."/>
            <person name="Hulbert S.H."/>
            <person name="Chen X."/>
        </authorList>
    </citation>
    <scope>NUCLEOTIDE SEQUENCE [LARGE SCALE GENOMIC DNA]</scope>
    <source>
        <strain evidence="2">93-210</strain>
    </source>
</reference>
<dbReference type="EMBL" id="CM045868">
    <property type="protein sequence ID" value="KAI7956484.1"/>
    <property type="molecule type" value="Genomic_DNA"/>
</dbReference>
<comment type="caution">
    <text evidence="1">The sequence shown here is derived from an EMBL/GenBank/DDBJ whole genome shotgun (WGS) entry which is preliminary data.</text>
</comment>
<keyword evidence="2" id="KW-1185">Reference proteome</keyword>
<protein>
    <submittedName>
        <fullName evidence="1">Uncharacterized protein</fullName>
    </submittedName>
</protein>
<sequence>MALQPPLEDLRDDLTIIPLTDLAAFRRDSNHTRADSITGDLKDEKKHEICEKHSGMADSESTIEASIPTENSVDVVRAEREFAALSRQLSRASSAGLHADIEVQNGDEEFDLLIYLRGQSKTRDEHGFKLKCLGVIFSNLSVSGMGGFRLNIRTFPDAIKEYLLFPIIFYMKKFVPRPPKLLLQNFNGFVKPGEMCFVLGRPNAGCSTFLKVISNQRIGFMEVGGQVEYGGIDAKTMGKAYQGEVVYNPEDDVHHANLTGTVAQTLKFALSTKVPATRLPQQTKSQFQRQVLELLLRMLGISHTKNTLVGNAWVRGVSGGERKRVSIAEMMATRASVLAWDNSTRGLDASTALQYAKSLRILTNIFKTTMFVTLYQAGEGIYEQFDKVCLINEGRQVYFGPASQARQYFIDLGFKDMPRQTTADFLTGCTDSNERQFADDVDPSTVPQAAEELEQAFLESNICKKVRQEMEDYRVHLAAENREREEFIQAVRSDRSGAVPSKSPRTVSMFSQLKALVIRDLQLQLQDRIGLAFSWATGIAISIIIGSIYLNIPKTAAGAFTRGGVIFIGLLFNVFTSFTQLPAQMLGRPIMWRQTSFCFYRPGALAMANLISDIPFSIPKIFMFSLNLYMMAGLTRDGGAFFTYFIIVYFTFLALSAFFRFLGSISFSFDTAARMASVLVMSMVLYSGYMIPEPAMKRWLVWLYHINPVNYAFSALMANEFKGLDISCEGPYILPNGPGYPAILGPNQICTLRGSKPGNPIVAGADYIRASFNYSTSNIWRNFGIECAYIVLFMTCLFLAVENLALGSGMPTINVFAKENAERKKLNAALQAQKEGFRKGTAEQNLSGIISARKPFTWEGLTYDVQVPGGQRRLLNDIYGYVQPGTLTALMGSSGAGKTTLLDVLANRKTTGVIGGEVKVWGRAPGADFQRGTAYCEQQDVHEWTATVREAFRFSAYLRQPPNVSVEEKDAYVEEVIQLLELEDLADAMIGYPGFGLDVEARKRVTIGVELSAKPQLLLFLDEPTSGLDGQSAYNVVRFLRKLASAGQAILCTIHQPNALLFENFDRLLLLKTGGRCVYFGDIGPDSHIIREYFARNGAICPVEANPAEFMLEAIGGGAQRQLGGDKDWADRWLESAEHQENKRKILLLNKTSCAQDDASPAGPVPTQYAQTFTFQLKTVLVRSSLACYRNANYQFTRLFNHITISLLHFYRWSVTNYSQVEPSFIMARMIFVREASSKTYSEQVFALAQFLAEVPYSLLCATVYFILWYFIAGFNSSSDRAGYAFLMIWVVEMFAVTLGQAIAALSPSIFIASQVNSPLSVMLNLFCGVTVPHTQMPKFWRDWMYELDPYTRIISGLLVNELHEMPVVCKQPEFSVFQAPAGQTCGQWTEKFISSRGGYLENPNSTTDCRYCQFSKGDQFSHSARARPSSTQDNQYSVYSESIPPGSLTPSLTNSISETSTFHNSSFSSWPLQKRMTRSCDPLPLSPETWNDLELDTYLEYYPNGDKITLADYAASKNASNFVCGIGSICDAGQMCYPVTDQDWYILFALQQWNSVNNMLFLGIGYAISIVQASVNSLLSTIFPAVDASGAIHAKQSMAISAGMMEVSGTLMMDVMILMESETGPVGWTLNVVNFGMAAGFALWAYKMKTPDKPIEEGFQVWTDIVYQLSGVQEEAHNAISAAVKKAINSPISSKDGIYGVLKGGHYLNPSKVLSIPDIADKLRKVILAMSMNLMFRTMNTFITLGKDDCTDQGENGAWPQKDKLAYCPQKGGPMYSLLRVTGNTDDSRIPNANVINEIFGFSTKLIMENSWNCQQKYKEFNHNPYTKGKFPETENDDCVFNIPVCDCRQPGKKAAILFPFFSMTS</sequence>
<name>A0ACC0ELZ5_9BASI</name>
<accession>A0ACC0ELZ5</accession>
<proteinExistence type="predicted"/>
<reference evidence="1 2" key="3">
    <citation type="journal article" date="2022" name="Microbiol. Spectr.">
        <title>Folding features and dynamics of 3D genome architecture in plant fungal pathogens.</title>
        <authorList>
            <person name="Xia C."/>
        </authorList>
    </citation>
    <scope>NUCLEOTIDE SEQUENCE [LARGE SCALE GENOMIC DNA]</scope>
    <source>
        <strain evidence="1 2">93-210</strain>
    </source>
</reference>
<evidence type="ECO:0000313" key="2">
    <source>
        <dbReference type="Proteomes" id="UP001060170"/>
    </source>
</evidence>
<dbReference type="Proteomes" id="UP001060170">
    <property type="component" value="Chromosome 4"/>
</dbReference>
<evidence type="ECO:0000313" key="1">
    <source>
        <dbReference type="EMBL" id="KAI7956484.1"/>
    </source>
</evidence>
<organism evidence="1 2">
    <name type="scientific">Puccinia striiformis f. sp. tritici</name>
    <dbReference type="NCBI Taxonomy" id="168172"/>
    <lineage>
        <taxon>Eukaryota</taxon>
        <taxon>Fungi</taxon>
        <taxon>Dikarya</taxon>
        <taxon>Basidiomycota</taxon>
        <taxon>Pucciniomycotina</taxon>
        <taxon>Pucciniomycetes</taxon>
        <taxon>Pucciniales</taxon>
        <taxon>Pucciniaceae</taxon>
        <taxon>Puccinia</taxon>
    </lineage>
</organism>
<reference evidence="2" key="1">
    <citation type="journal article" date="2018" name="BMC Genomics">
        <title>Genomic insights into host adaptation between the wheat stripe rust pathogen (Puccinia striiformis f. sp. tritici) and the barley stripe rust pathogen (Puccinia striiformis f. sp. hordei).</title>
        <authorList>
            <person name="Xia C."/>
            <person name="Wang M."/>
            <person name="Yin C."/>
            <person name="Cornejo O.E."/>
            <person name="Hulbert S.H."/>
            <person name="Chen X."/>
        </authorList>
    </citation>
    <scope>NUCLEOTIDE SEQUENCE [LARGE SCALE GENOMIC DNA]</scope>
    <source>
        <strain evidence="2">93-210</strain>
    </source>
</reference>